<feature type="signal peptide" evidence="10">
    <location>
        <begin position="1"/>
        <end position="28"/>
    </location>
</feature>
<accession>A0A916Y8F3</accession>
<evidence type="ECO:0000256" key="10">
    <source>
        <dbReference type="SAM" id="SignalP"/>
    </source>
</evidence>
<keyword evidence="12" id="KW-1185">Reference proteome</keyword>
<name>A0A916Y8F3_9HYPH</name>
<dbReference type="RefSeq" id="WP_188854425.1">
    <property type="nucleotide sequence ID" value="NZ_BMJJ01000012.1"/>
</dbReference>
<dbReference type="AlphaFoldDB" id="A0A916Y8F3"/>
<comment type="similarity">
    <text evidence="2 9">Belongs to the glycosyl hydrolase 8 (cellulase D) family.</text>
</comment>
<dbReference type="Gene3D" id="1.50.10.10">
    <property type="match status" value="1"/>
</dbReference>
<dbReference type="InterPro" id="IPR002037">
    <property type="entry name" value="Glyco_hydro_8"/>
</dbReference>
<feature type="active site" description="Nucleophile" evidence="8">
    <location>
        <position position="129"/>
    </location>
</feature>
<dbReference type="InterPro" id="IPR012341">
    <property type="entry name" value="6hp_glycosidase-like_sf"/>
</dbReference>
<feature type="chain" id="PRO_5037218968" description="Glucanase" evidence="10">
    <location>
        <begin position="29"/>
        <end position="363"/>
    </location>
</feature>
<keyword evidence="3 10" id="KW-0732">Signal</keyword>
<evidence type="ECO:0000256" key="6">
    <source>
        <dbReference type="ARBA" id="ARBA00023295"/>
    </source>
</evidence>
<dbReference type="EC" id="3.2.1.-" evidence="9"/>
<evidence type="ECO:0000256" key="4">
    <source>
        <dbReference type="ARBA" id="ARBA00022801"/>
    </source>
</evidence>
<evidence type="ECO:0000256" key="1">
    <source>
        <dbReference type="ARBA" id="ARBA00000966"/>
    </source>
</evidence>
<dbReference type="InterPro" id="IPR019834">
    <property type="entry name" value="Glyco_hydro_8_CS"/>
</dbReference>
<keyword evidence="7 9" id="KW-0624">Polysaccharide degradation</keyword>
<evidence type="ECO:0000313" key="12">
    <source>
        <dbReference type="Proteomes" id="UP000613160"/>
    </source>
</evidence>
<proteinExistence type="inferred from homology"/>
<dbReference type="InterPro" id="IPR008928">
    <property type="entry name" value="6-hairpin_glycosidase_sf"/>
</dbReference>
<comment type="caution">
    <text evidence="11">The sequence shown here is derived from an EMBL/GenBank/DDBJ whole genome shotgun (WGS) entry which is preliminary data.</text>
</comment>
<dbReference type="SUPFAM" id="SSF48208">
    <property type="entry name" value="Six-hairpin glycosidases"/>
    <property type="match status" value="1"/>
</dbReference>
<keyword evidence="7 9" id="KW-0119">Carbohydrate metabolism</keyword>
<evidence type="ECO:0000256" key="7">
    <source>
        <dbReference type="ARBA" id="ARBA00023326"/>
    </source>
</evidence>
<keyword evidence="6 9" id="KW-0326">Glycosidase</keyword>
<dbReference type="EMBL" id="BMJJ01000012">
    <property type="protein sequence ID" value="GGD34549.1"/>
    <property type="molecule type" value="Genomic_DNA"/>
</dbReference>
<comment type="catalytic activity">
    <reaction evidence="1">
        <text>Endohydrolysis of (1-&gt;4)-beta-D-glucosidic linkages in cellulose, lichenin and cereal beta-D-glucans.</text>
        <dbReference type="EC" id="3.2.1.4"/>
    </reaction>
</comment>
<dbReference type="PRINTS" id="PR00735">
    <property type="entry name" value="GLHYDRLASE8"/>
</dbReference>
<keyword evidence="4 9" id="KW-0378">Hydrolase</keyword>
<dbReference type="GO" id="GO:0030245">
    <property type="term" value="P:cellulose catabolic process"/>
    <property type="evidence" value="ECO:0007669"/>
    <property type="project" value="UniProtKB-KW"/>
</dbReference>
<gene>
    <name evidence="11" type="ORF">GCM10011335_42010</name>
</gene>
<dbReference type="Pfam" id="PF01270">
    <property type="entry name" value="Glyco_hydro_8"/>
    <property type="match status" value="1"/>
</dbReference>
<evidence type="ECO:0000256" key="5">
    <source>
        <dbReference type="ARBA" id="ARBA00023001"/>
    </source>
</evidence>
<reference evidence="11" key="1">
    <citation type="journal article" date="2014" name="Int. J. Syst. Evol. Microbiol.">
        <title>Complete genome sequence of Corynebacterium casei LMG S-19264T (=DSM 44701T), isolated from a smear-ripened cheese.</title>
        <authorList>
            <consortium name="US DOE Joint Genome Institute (JGI-PGF)"/>
            <person name="Walter F."/>
            <person name="Albersmeier A."/>
            <person name="Kalinowski J."/>
            <person name="Ruckert C."/>
        </authorList>
    </citation>
    <scope>NUCLEOTIDE SEQUENCE</scope>
    <source>
        <strain evidence="11">CGMCC 1.15493</strain>
    </source>
</reference>
<dbReference type="GO" id="GO:0008810">
    <property type="term" value="F:cellulase activity"/>
    <property type="evidence" value="ECO:0007669"/>
    <property type="project" value="UniProtKB-EC"/>
</dbReference>
<evidence type="ECO:0000313" key="11">
    <source>
        <dbReference type="EMBL" id="GGD34549.1"/>
    </source>
</evidence>
<evidence type="ECO:0000256" key="2">
    <source>
        <dbReference type="ARBA" id="ARBA00009209"/>
    </source>
</evidence>
<evidence type="ECO:0000256" key="9">
    <source>
        <dbReference type="RuleBase" id="RU361167"/>
    </source>
</evidence>
<evidence type="ECO:0000256" key="8">
    <source>
        <dbReference type="PROSITE-ProRule" id="PRU10058"/>
    </source>
</evidence>
<evidence type="ECO:0000256" key="3">
    <source>
        <dbReference type="ARBA" id="ARBA00022729"/>
    </source>
</evidence>
<keyword evidence="5" id="KW-0136">Cellulose degradation</keyword>
<protein>
    <recommendedName>
        <fullName evidence="9">Glucanase</fullName>
        <ecNumber evidence="9">3.2.1.-</ecNumber>
    </recommendedName>
</protein>
<dbReference type="PROSITE" id="PS00812">
    <property type="entry name" value="GLYCOSYL_HYDROL_F8"/>
    <property type="match status" value="1"/>
</dbReference>
<reference evidence="11" key="2">
    <citation type="submission" date="2020-09" db="EMBL/GenBank/DDBJ databases">
        <authorList>
            <person name="Sun Q."/>
            <person name="Zhou Y."/>
        </authorList>
    </citation>
    <scope>NUCLEOTIDE SEQUENCE</scope>
    <source>
        <strain evidence="11">CGMCC 1.15493</strain>
    </source>
</reference>
<dbReference type="Proteomes" id="UP000613160">
    <property type="component" value="Unassembled WGS sequence"/>
</dbReference>
<organism evidence="11 12">
    <name type="scientific">Aureimonas glaciei</name>
    <dbReference type="NCBI Taxonomy" id="1776957"/>
    <lineage>
        <taxon>Bacteria</taxon>
        <taxon>Pseudomonadati</taxon>
        <taxon>Pseudomonadota</taxon>
        <taxon>Alphaproteobacteria</taxon>
        <taxon>Hyphomicrobiales</taxon>
        <taxon>Aurantimonadaceae</taxon>
        <taxon>Aureimonas</taxon>
    </lineage>
</organism>
<sequence>MSRLSTLAVSALALLVAVGALLPQPARAAGDSAGRILPSDYVVGSWELYRARFVTAEGRVTDDDNGMISHSEGQGYGMLLAVAADDRRSFEQIWAWTRQELFIRDDGLAAWRWDPKATPHVTDLNDATDGDLLIAWALLRAGSKWLVSDYKAKARGIVDGLAELALADSPYGRGLLPAVTGFDAPSQPDAPVVNLSYWVLPAIAELEVISPKLAKAGLIDSGLQLIKAARFGPEMLPTDWIGFGADGIRPAQNFPRHYGYNAVRIPLYLAWYSDDHADLLAPFADAWRKDGPLVPRVVEVDGGTTINEMVGPGYLALDDLLQCSLQRVEMVAAAKNFEPTTYYPSTLHILSLMALSERYPQCL</sequence>